<dbReference type="Pfam" id="PF13896">
    <property type="entry name" value="Glyco_transf_49"/>
    <property type="match status" value="1"/>
</dbReference>
<organism evidence="2">
    <name type="scientific">Darwinula stevensoni</name>
    <dbReference type="NCBI Taxonomy" id="69355"/>
    <lineage>
        <taxon>Eukaryota</taxon>
        <taxon>Metazoa</taxon>
        <taxon>Ecdysozoa</taxon>
        <taxon>Arthropoda</taxon>
        <taxon>Crustacea</taxon>
        <taxon>Oligostraca</taxon>
        <taxon>Ostracoda</taxon>
        <taxon>Podocopa</taxon>
        <taxon>Podocopida</taxon>
        <taxon>Darwinulocopina</taxon>
        <taxon>Darwinuloidea</taxon>
        <taxon>Darwinulidae</taxon>
        <taxon>Darwinula</taxon>
    </lineage>
</organism>
<keyword evidence="3" id="KW-1185">Reference proteome</keyword>
<evidence type="ECO:0008006" key="4">
    <source>
        <dbReference type="Google" id="ProtNLM"/>
    </source>
</evidence>
<dbReference type="EMBL" id="CAJPEV010000391">
    <property type="protein sequence ID" value="CAG0884783.1"/>
    <property type="molecule type" value="Genomic_DNA"/>
</dbReference>
<dbReference type="PANTHER" id="PTHR47412:SF1">
    <property type="entry name" value="FI01434P-RELATED"/>
    <property type="match status" value="1"/>
</dbReference>
<reference evidence="2" key="1">
    <citation type="submission" date="2020-11" db="EMBL/GenBank/DDBJ databases">
        <authorList>
            <person name="Tran Van P."/>
        </authorList>
    </citation>
    <scope>NUCLEOTIDE SEQUENCE</scope>
</reference>
<evidence type="ECO:0000256" key="1">
    <source>
        <dbReference type="SAM" id="SignalP"/>
    </source>
</evidence>
<keyword evidence="1" id="KW-0732">Signal</keyword>
<evidence type="ECO:0000313" key="2">
    <source>
        <dbReference type="EMBL" id="CAD7243232.1"/>
    </source>
</evidence>
<gene>
    <name evidence="2" type="ORF">DSTB1V02_LOCUS3162</name>
</gene>
<proteinExistence type="predicted"/>
<dbReference type="Proteomes" id="UP000677054">
    <property type="component" value="Unassembled WGS sequence"/>
</dbReference>
<dbReference type="EMBL" id="LR899908">
    <property type="protein sequence ID" value="CAD7243232.1"/>
    <property type="molecule type" value="Genomic_DNA"/>
</dbReference>
<feature type="signal peptide" evidence="1">
    <location>
        <begin position="1"/>
        <end position="19"/>
    </location>
</feature>
<protein>
    <recommendedName>
        <fullName evidence="4">N-acetyllactosaminide beta-1,3-N-acetylglucosaminyltransferase</fullName>
    </recommendedName>
</protein>
<feature type="chain" id="PRO_5036208992" description="N-acetyllactosaminide beta-1,3-N-acetylglucosaminyltransferase" evidence="1">
    <location>
        <begin position="20"/>
        <end position="283"/>
    </location>
</feature>
<sequence>MPFAAHTYTLIFLGKCGLAFPPAPALCSRKSQVDCSESPPWNTTEPSFRKTTKGTAEQILYPINILRNVAIESATTHYVLPSDIELYPSDNLAPMFIDMVLRHPMLMNAEPPKAFVVSIYEVKEGTEPPRRKSELVEMLRNETALPFHKTICPTCHHVPKAQEWTNEAPRDPEQLNVFHVAQREGDFKNWEPIFIGTRFDPPYEETLTWEGQKDKRTQMYALCVLGYRFLILDNAFLVHKPGIKNYTIDTWRDGLVAEQNHYISTFLTSRLVSIYGQKEECTI</sequence>
<name>A0A7R8X3A5_9CRUS</name>
<dbReference type="AlphaFoldDB" id="A0A7R8X3A5"/>
<dbReference type="OrthoDB" id="6352511at2759"/>
<accession>A0A7R8X3A5</accession>
<evidence type="ECO:0000313" key="3">
    <source>
        <dbReference type="Proteomes" id="UP000677054"/>
    </source>
</evidence>
<dbReference type="PANTHER" id="PTHR47412">
    <property type="entry name" value="FI01434P-RELATED"/>
    <property type="match status" value="1"/>
</dbReference>